<sequence>MAVFCPECDSEIESEINKKWTGNYWIYCDDFECPQCRAILEIDVEMIPWFTVSRRINHVG</sequence>
<evidence type="ECO:0000313" key="1">
    <source>
        <dbReference type="EMBL" id="QJA57945.1"/>
    </source>
</evidence>
<organism evidence="1">
    <name type="scientific">viral metagenome</name>
    <dbReference type="NCBI Taxonomy" id="1070528"/>
    <lineage>
        <taxon>unclassified sequences</taxon>
        <taxon>metagenomes</taxon>
        <taxon>organismal metagenomes</taxon>
    </lineage>
</organism>
<accession>A0A6M3IKS9</accession>
<dbReference type="AlphaFoldDB" id="A0A6M3IKS9"/>
<gene>
    <name evidence="1" type="ORF">MM415B01534_0013</name>
</gene>
<protein>
    <submittedName>
        <fullName evidence="1">Uncharacterized protein</fullName>
    </submittedName>
</protein>
<proteinExistence type="predicted"/>
<name>A0A6M3IKS9_9ZZZZ</name>
<reference evidence="1" key="1">
    <citation type="submission" date="2020-03" db="EMBL/GenBank/DDBJ databases">
        <title>The deep terrestrial virosphere.</title>
        <authorList>
            <person name="Holmfeldt K."/>
            <person name="Nilsson E."/>
            <person name="Simone D."/>
            <person name="Lopez-Fernandez M."/>
            <person name="Wu X."/>
            <person name="de Brujin I."/>
            <person name="Lundin D."/>
            <person name="Andersson A."/>
            <person name="Bertilsson S."/>
            <person name="Dopson M."/>
        </authorList>
    </citation>
    <scope>NUCLEOTIDE SEQUENCE</scope>
    <source>
        <strain evidence="1">MM415B01534</strain>
    </source>
</reference>
<dbReference type="EMBL" id="MT141300">
    <property type="protein sequence ID" value="QJA57945.1"/>
    <property type="molecule type" value="Genomic_DNA"/>
</dbReference>